<evidence type="ECO:0000256" key="4">
    <source>
        <dbReference type="ARBA" id="ARBA00023172"/>
    </source>
</evidence>
<gene>
    <name evidence="9" type="ORF">BN2476_20131</name>
</gene>
<dbReference type="InterPro" id="IPR013762">
    <property type="entry name" value="Integrase-like_cat_sf"/>
</dbReference>
<comment type="similarity">
    <text evidence="1">Belongs to the 'phage' integrase family.</text>
</comment>
<evidence type="ECO:0000313" key="9">
    <source>
        <dbReference type="EMBL" id="SIT35329.1"/>
    </source>
</evidence>
<keyword evidence="10" id="KW-1185">Reference proteome</keyword>
<proteinExistence type="inferred from homology"/>
<evidence type="ECO:0000256" key="1">
    <source>
        <dbReference type="ARBA" id="ARBA00008857"/>
    </source>
</evidence>
<dbReference type="EMBL" id="CYGY02000002">
    <property type="protein sequence ID" value="SIT35329.1"/>
    <property type="molecule type" value="Genomic_DNA"/>
</dbReference>
<evidence type="ECO:0000259" key="8">
    <source>
        <dbReference type="PROSITE" id="PS51900"/>
    </source>
</evidence>
<dbReference type="InterPro" id="IPR050808">
    <property type="entry name" value="Phage_Integrase"/>
</dbReference>
<accession>A0A1N7RJQ7</accession>
<dbReference type="PANTHER" id="PTHR30629">
    <property type="entry name" value="PROPHAGE INTEGRASE"/>
    <property type="match status" value="1"/>
</dbReference>
<name>A0A1N7RJQ7_9BURK</name>
<feature type="domain" description="Tyr recombinase" evidence="7">
    <location>
        <begin position="243"/>
        <end position="433"/>
    </location>
</feature>
<evidence type="ECO:0000256" key="3">
    <source>
        <dbReference type="ARBA" id="ARBA00023125"/>
    </source>
</evidence>
<comment type="caution">
    <text evidence="9">The sequence shown here is derived from an EMBL/GenBank/DDBJ whole genome shotgun (WGS) entry which is preliminary data.</text>
</comment>
<evidence type="ECO:0000256" key="2">
    <source>
        <dbReference type="ARBA" id="ARBA00022908"/>
    </source>
</evidence>
<dbReference type="PROSITE" id="PS51898">
    <property type="entry name" value="TYR_RECOMBINASE"/>
    <property type="match status" value="1"/>
</dbReference>
<keyword evidence="2" id="KW-0229">DNA integration</keyword>
<evidence type="ECO:0000256" key="5">
    <source>
        <dbReference type="PROSITE-ProRule" id="PRU01248"/>
    </source>
</evidence>
<dbReference type="Gene3D" id="3.30.160.390">
    <property type="entry name" value="Integrase, DNA-binding domain"/>
    <property type="match status" value="1"/>
</dbReference>
<dbReference type="SUPFAM" id="SSF56349">
    <property type="entry name" value="DNA breaking-rejoining enzymes"/>
    <property type="match status" value="1"/>
</dbReference>
<protein>
    <submittedName>
        <fullName evidence="9">Integrase family protein</fullName>
    </submittedName>
</protein>
<dbReference type="AlphaFoldDB" id="A0A1N7RJQ7"/>
<dbReference type="Proteomes" id="UP000195569">
    <property type="component" value="Unassembled WGS sequence"/>
</dbReference>
<dbReference type="Gene3D" id="1.10.150.130">
    <property type="match status" value="1"/>
</dbReference>
<dbReference type="InterPro" id="IPR053876">
    <property type="entry name" value="Phage_int_M"/>
</dbReference>
<evidence type="ECO:0000259" key="7">
    <source>
        <dbReference type="PROSITE" id="PS51898"/>
    </source>
</evidence>
<dbReference type="InterPro" id="IPR038488">
    <property type="entry name" value="Integrase_DNA-bd_sf"/>
</dbReference>
<reference evidence="9" key="1">
    <citation type="submission" date="2016-12" db="EMBL/GenBank/DDBJ databases">
        <authorList>
            <person name="Moulin L."/>
        </authorList>
    </citation>
    <scope>NUCLEOTIDE SEQUENCE [LARGE SCALE GENOMIC DNA]</scope>
    <source>
        <strain evidence="9">STM 7183</strain>
    </source>
</reference>
<dbReference type="InterPro" id="IPR011010">
    <property type="entry name" value="DNA_brk_join_enz"/>
</dbReference>
<dbReference type="InterPro" id="IPR010998">
    <property type="entry name" value="Integrase_recombinase_N"/>
</dbReference>
<dbReference type="InterPro" id="IPR025166">
    <property type="entry name" value="Integrase_DNA_bind_dom"/>
</dbReference>
<dbReference type="GO" id="GO:0006310">
    <property type="term" value="P:DNA recombination"/>
    <property type="evidence" value="ECO:0007669"/>
    <property type="project" value="UniProtKB-KW"/>
</dbReference>
<feature type="region of interest" description="Disordered" evidence="6">
    <location>
        <begin position="392"/>
        <end position="412"/>
    </location>
</feature>
<feature type="domain" description="Core-binding (CB)" evidence="8">
    <location>
        <begin position="139"/>
        <end position="220"/>
    </location>
</feature>
<dbReference type="Gene3D" id="1.10.443.10">
    <property type="entry name" value="Intergrase catalytic core"/>
    <property type="match status" value="1"/>
</dbReference>
<dbReference type="Pfam" id="PF13356">
    <property type="entry name" value="Arm-DNA-bind_3"/>
    <property type="match status" value="1"/>
</dbReference>
<dbReference type="Pfam" id="PF22022">
    <property type="entry name" value="Phage_int_M"/>
    <property type="match status" value="1"/>
</dbReference>
<evidence type="ECO:0000256" key="6">
    <source>
        <dbReference type="SAM" id="MobiDB-lite"/>
    </source>
</evidence>
<feature type="compositionally biased region" description="Basic and acidic residues" evidence="6">
    <location>
        <begin position="403"/>
        <end position="412"/>
    </location>
</feature>
<dbReference type="GO" id="GO:0015074">
    <property type="term" value="P:DNA integration"/>
    <property type="evidence" value="ECO:0007669"/>
    <property type="project" value="UniProtKB-KW"/>
</dbReference>
<organism evidence="9 10">
    <name type="scientific">Paraburkholderia piptadeniae</name>
    <dbReference type="NCBI Taxonomy" id="1701573"/>
    <lineage>
        <taxon>Bacteria</taxon>
        <taxon>Pseudomonadati</taxon>
        <taxon>Pseudomonadota</taxon>
        <taxon>Betaproteobacteria</taxon>
        <taxon>Burkholderiales</taxon>
        <taxon>Burkholderiaceae</taxon>
        <taxon>Paraburkholderia</taxon>
    </lineage>
</organism>
<keyword evidence="4" id="KW-0233">DNA recombination</keyword>
<keyword evidence="3 5" id="KW-0238">DNA-binding</keyword>
<evidence type="ECO:0000313" key="10">
    <source>
        <dbReference type="Proteomes" id="UP000195569"/>
    </source>
</evidence>
<dbReference type="GO" id="GO:0003677">
    <property type="term" value="F:DNA binding"/>
    <property type="evidence" value="ECO:0007669"/>
    <property type="project" value="UniProtKB-UniRule"/>
</dbReference>
<dbReference type="PROSITE" id="PS51900">
    <property type="entry name" value="CB"/>
    <property type="match status" value="1"/>
</dbReference>
<sequence length="445" mass="49803">MLQGRYPQSTSSMASAFLGTRQGKLQLQRALCTQIKSMPKLATPLSESQIRALQPREARYSVADGKGLILEVMPTGKKVWRFRYTLNGHRQPMVTIGDYQLMSLRVARTRALKYAEMVANGLSPVSMARQDRGAEKRVDILRDAAELYVASEIARKSDEYRRTTQRALDKDILPAIGHKAFAQVTTEDIQSICDAIKRRGSPQMALHTRNVVKRLYAFLIARHLADANPAESIPARTIANQDGRTRILSSDEIGVLLRAIYTSDIRRPLKLALHLLVLTMASKSELIEATWREIDLDAGIWTVPAARASNGRERHIYLSTQAVTMLRESRESKASRTYVFPSTRGNEDRPIAKGTLNQAVKTLGLKGEHFVLHDLRRTALGHPCALMQSTVGWSGQGESDNAPMHDRNGRDPTQHEMQLWADFVDAQFAEDAQASVRLPRTIDVK</sequence>
<dbReference type="PANTHER" id="PTHR30629:SF2">
    <property type="entry name" value="PROPHAGE INTEGRASE INTS-RELATED"/>
    <property type="match status" value="1"/>
</dbReference>
<dbReference type="Pfam" id="PF00589">
    <property type="entry name" value="Phage_integrase"/>
    <property type="match status" value="1"/>
</dbReference>
<dbReference type="InterPro" id="IPR044068">
    <property type="entry name" value="CB"/>
</dbReference>
<dbReference type="InterPro" id="IPR002104">
    <property type="entry name" value="Integrase_catalytic"/>
</dbReference>